<name>A0A151K176_9HYME</name>
<evidence type="ECO:0000313" key="2">
    <source>
        <dbReference type="EMBL" id="KYN45271.1"/>
    </source>
</evidence>
<gene>
    <name evidence="2" type="ORF">ALC56_00277</name>
</gene>
<keyword evidence="1" id="KW-0472">Membrane</keyword>
<feature type="transmembrane region" description="Helical" evidence="1">
    <location>
        <begin position="12"/>
        <end position="29"/>
    </location>
</feature>
<dbReference type="Proteomes" id="UP000078541">
    <property type="component" value="Unassembled WGS sequence"/>
</dbReference>
<organism evidence="2 3">
    <name type="scientific">Trachymyrmex septentrionalis</name>
    <dbReference type="NCBI Taxonomy" id="34720"/>
    <lineage>
        <taxon>Eukaryota</taxon>
        <taxon>Metazoa</taxon>
        <taxon>Ecdysozoa</taxon>
        <taxon>Arthropoda</taxon>
        <taxon>Hexapoda</taxon>
        <taxon>Insecta</taxon>
        <taxon>Pterygota</taxon>
        <taxon>Neoptera</taxon>
        <taxon>Endopterygota</taxon>
        <taxon>Hymenoptera</taxon>
        <taxon>Apocrita</taxon>
        <taxon>Aculeata</taxon>
        <taxon>Formicoidea</taxon>
        <taxon>Formicidae</taxon>
        <taxon>Myrmicinae</taxon>
        <taxon>Trachymyrmex</taxon>
    </lineage>
</organism>
<keyword evidence="1" id="KW-1133">Transmembrane helix</keyword>
<proteinExistence type="predicted"/>
<keyword evidence="1" id="KW-0812">Transmembrane</keyword>
<feature type="transmembrane region" description="Helical" evidence="1">
    <location>
        <begin position="60"/>
        <end position="81"/>
    </location>
</feature>
<accession>A0A151K176</accession>
<dbReference type="AlphaFoldDB" id="A0A151K176"/>
<dbReference type="EMBL" id="KQ981178">
    <property type="protein sequence ID" value="KYN45271.1"/>
    <property type="molecule type" value="Genomic_DNA"/>
</dbReference>
<evidence type="ECO:0000313" key="3">
    <source>
        <dbReference type="Proteomes" id="UP000078541"/>
    </source>
</evidence>
<protein>
    <submittedName>
        <fullName evidence="2">Uncharacterized protein</fullName>
    </submittedName>
</protein>
<sequence>MRFRILQGLRKDQIYFVLALGIGNGIYTWNSVLKEHIKECEKELQLNLITRSKNLLFNKFSQLGLVVIGGAFSVVGFTIFIQPWFKRRKAAKAEEFANFIYEQRKKRALE</sequence>
<evidence type="ECO:0000256" key="1">
    <source>
        <dbReference type="SAM" id="Phobius"/>
    </source>
</evidence>
<keyword evidence="3" id="KW-1185">Reference proteome</keyword>
<reference evidence="2 3" key="1">
    <citation type="submission" date="2016-03" db="EMBL/GenBank/DDBJ databases">
        <title>Trachymyrmex septentrionalis WGS genome.</title>
        <authorList>
            <person name="Nygaard S."/>
            <person name="Hu H."/>
            <person name="Boomsma J."/>
            <person name="Zhang G."/>
        </authorList>
    </citation>
    <scope>NUCLEOTIDE SEQUENCE [LARGE SCALE GENOMIC DNA]</scope>
    <source>
        <strain evidence="2">Tsep2-gDNA-1</strain>
        <tissue evidence="2">Whole body</tissue>
    </source>
</reference>